<organism evidence="1">
    <name type="scientific">Medioppia subpectinata</name>
    <dbReference type="NCBI Taxonomy" id="1979941"/>
    <lineage>
        <taxon>Eukaryota</taxon>
        <taxon>Metazoa</taxon>
        <taxon>Ecdysozoa</taxon>
        <taxon>Arthropoda</taxon>
        <taxon>Chelicerata</taxon>
        <taxon>Arachnida</taxon>
        <taxon>Acari</taxon>
        <taxon>Acariformes</taxon>
        <taxon>Sarcoptiformes</taxon>
        <taxon>Oribatida</taxon>
        <taxon>Brachypylina</taxon>
        <taxon>Oppioidea</taxon>
        <taxon>Oppiidae</taxon>
        <taxon>Medioppia</taxon>
    </lineage>
</organism>
<name>A0A7R9QMC0_9ACAR</name>
<dbReference type="AlphaFoldDB" id="A0A7R9QMC0"/>
<evidence type="ECO:0000313" key="1">
    <source>
        <dbReference type="EMBL" id="CAD7649584.1"/>
    </source>
</evidence>
<protein>
    <submittedName>
        <fullName evidence="1">Uncharacterized protein</fullName>
    </submittedName>
</protein>
<dbReference type="Proteomes" id="UP000759131">
    <property type="component" value="Unassembled WGS sequence"/>
</dbReference>
<dbReference type="EMBL" id="OC902648">
    <property type="protein sequence ID" value="CAD7649584.1"/>
    <property type="molecule type" value="Genomic_DNA"/>
</dbReference>
<evidence type="ECO:0000313" key="2">
    <source>
        <dbReference type="Proteomes" id="UP000759131"/>
    </source>
</evidence>
<keyword evidence="2" id="KW-1185">Reference proteome</keyword>
<dbReference type="EMBL" id="CAJPIZ010048073">
    <property type="protein sequence ID" value="CAG2122511.1"/>
    <property type="molecule type" value="Genomic_DNA"/>
</dbReference>
<sequence>MYEIYAHLVTEIRQKIRILPESLSLPSDGCIWRFESKLLEDCDQEVDEINTI</sequence>
<proteinExistence type="predicted"/>
<gene>
    <name evidence="1" type="ORF">OSB1V03_LOCUS22457</name>
</gene>
<accession>A0A7R9QMC0</accession>
<reference evidence="1" key="1">
    <citation type="submission" date="2020-11" db="EMBL/GenBank/DDBJ databases">
        <authorList>
            <person name="Tran Van P."/>
        </authorList>
    </citation>
    <scope>NUCLEOTIDE SEQUENCE</scope>
</reference>